<feature type="transmembrane region" description="Helical" evidence="2">
    <location>
        <begin position="237"/>
        <end position="255"/>
    </location>
</feature>
<accession>A0A7S1G9X1</accession>
<evidence type="ECO:0000256" key="2">
    <source>
        <dbReference type="SAM" id="Phobius"/>
    </source>
</evidence>
<feature type="transmembrane region" description="Helical" evidence="2">
    <location>
        <begin position="275"/>
        <end position="295"/>
    </location>
</feature>
<evidence type="ECO:0008006" key="4">
    <source>
        <dbReference type="Google" id="ProtNLM"/>
    </source>
</evidence>
<keyword evidence="2" id="KW-0812">Transmembrane</keyword>
<feature type="transmembrane region" description="Helical" evidence="2">
    <location>
        <begin position="96"/>
        <end position="119"/>
    </location>
</feature>
<dbReference type="AlphaFoldDB" id="A0A7S1G9X1"/>
<dbReference type="Gene3D" id="1.10.167.10">
    <property type="entry name" value="Regulator of G-protein Signalling 4, domain 2"/>
    <property type="match status" value="1"/>
</dbReference>
<feature type="transmembrane region" description="Helical" evidence="2">
    <location>
        <begin position="162"/>
        <end position="185"/>
    </location>
</feature>
<dbReference type="SUPFAM" id="SSF48097">
    <property type="entry name" value="Regulator of G-protein signaling, RGS"/>
    <property type="match status" value="1"/>
</dbReference>
<proteinExistence type="predicted"/>
<dbReference type="EMBL" id="HBFS01013549">
    <property type="protein sequence ID" value="CAD8915940.1"/>
    <property type="molecule type" value="Transcribed_RNA"/>
</dbReference>
<feature type="compositionally biased region" description="Polar residues" evidence="1">
    <location>
        <begin position="626"/>
        <end position="635"/>
    </location>
</feature>
<reference evidence="3" key="1">
    <citation type="submission" date="2021-01" db="EMBL/GenBank/DDBJ databases">
        <authorList>
            <person name="Corre E."/>
            <person name="Pelletier E."/>
            <person name="Niang G."/>
            <person name="Scheremetjew M."/>
            <person name="Finn R."/>
            <person name="Kale V."/>
            <person name="Holt S."/>
            <person name="Cochrane G."/>
            <person name="Meng A."/>
            <person name="Brown T."/>
            <person name="Cohen L."/>
        </authorList>
    </citation>
    <scope>NUCLEOTIDE SEQUENCE</scope>
    <source>
        <strain evidence="3">Ms1</strain>
    </source>
</reference>
<dbReference type="InterPro" id="IPR036305">
    <property type="entry name" value="RGS_sf"/>
</dbReference>
<dbReference type="InterPro" id="IPR044926">
    <property type="entry name" value="RGS_subdomain_2"/>
</dbReference>
<gene>
    <name evidence="3" type="ORF">BSP0115_LOCUS9197</name>
</gene>
<feature type="transmembrane region" description="Helical" evidence="2">
    <location>
        <begin position="25"/>
        <end position="45"/>
    </location>
</feature>
<feature type="region of interest" description="Disordered" evidence="1">
    <location>
        <begin position="611"/>
        <end position="658"/>
    </location>
</feature>
<protein>
    <recommendedName>
        <fullName evidence="4">RGS domain-containing protein</fullName>
    </recommendedName>
</protein>
<organism evidence="3">
    <name type="scientific">Bicosoecida sp. CB-2014</name>
    <dbReference type="NCBI Taxonomy" id="1486930"/>
    <lineage>
        <taxon>Eukaryota</taxon>
        <taxon>Sar</taxon>
        <taxon>Stramenopiles</taxon>
        <taxon>Bigyra</taxon>
        <taxon>Opalozoa</taxon>
        <taxon>Bicosoecida</taxon>
    </lineage>
</organism>
<keyword evidence="2" id="KW-0472">Membrane</keyword>
<evidence type="ECO:0000313" key="3">
    <source>
        <dbReference type="EMBL" id="CAD8915940.1"/>
    </source>
</evidence>
<feature type="region of interest" description="Disordered" evidence="1">
    <location>
        <begin position="523"/>
        <end position="544"/>
    </location>
</feature>
<keyword evidence="2" id="KW-1133">Transmembrane helix</keyword>
<feature type="transmembrane region" description="Helical" evidence="2">
    <location>
        <begin position="57"/>
        <end position="76"/>
    </location>
</feature>
<evidence type="ECO:0000256" key="1">
    <source>
        <dbReference type="SAM" id="MobiDB-lite"/>
    </source>
</evidence>
<name>A0A7S1G9X1_9STRA</name>
<feature type="transmembrane region" description="Helical" evidence="2">
    <location>
        <begin position="205"/>
        <end position="225"/>
    </location>
</feature>
<sequence length="658" mass="70357">MGEVRCPTCYEPTLRPVFPEVTKTLTALALALHVVTVFPLLAAVWRRRHMFPLSKRSMLLLSLVHGGDVPIVIWHSTLLWRGHAETPCVEEAVFRYLQMGVTMGVVIARMLRFAILVRVQEQLVAKRKRTDSVTLSDDEDEVMPTFTGLARLRSWTEGWRQLWLVVVTVPPVMLPLVHVLLAAPSVTTGAVGCDEIGDEEFRVGAANWALVVFVLNIVGICWVMRRSRDAFKIRREILLTYFVQVPLSILVSVIRAADADVGEDWDLVFRPIERVIAALIQLGLPLLGTYAAALATQDHVARRAADGTVELDSDSEGARCSSRVLACCWSIQSGRKRKTLTSASRISDGGVTPSGEALAARGMRMVDLLEAAGEPAAFKHAIAADEVASMFQAHLESEFAAESLMCVREIWRLERMRRRGRLSYLQVKMFVATFITEHSVAECNIPGPLRIAVLNAADAWCAGVVKRGGKRVKGLAGLRTLSELDRAAAAGADLPSARKSESGESGDAPAVAAVAAHGAAVTTSNGADSSASPTSSTGAAATAAADAAGQDAEAALSAAQEEEAELFSALARLETELCNVMRMDSFPRFVRGNTVPASMMVFAEDVEVMSPKRQPAVSPDAAGQPTPASADTSSGDEGGGGAAPVDLPADDAISRAVG</sequence>